<comment type="caution">
    <text evidence="4">The sequence shown here is derived from an EMBL/GenBank/DDBJ whole genome shotgun (WGS) entry which is preliminary data.</text>
</comment>
<feature type="compositionally biased region" description="Gly residues" evidence="1">
    <location>
        <begin position="350"/>
        <end position="359"/>
    </location>
</feature>
<keyword evidence="2" id="KW-1133">Transmembrane helix</keyword>
<feature type="region of interest" description="Disordered" evidence="1">
    <location>
        <begin position="378"/>
        <end position="468"/>
    </location>
</feature>
<feature type="compositionally biased region" description="Low complexity" evidence="1">
    <location>
        <begin position="250"/>
        <end position="276"/>
    </location>
</feature>
<feature type="region of interest" description="Disordered" evidence="1">
    <location>
        <begin position="310"/>
        <end position="359"/>
    </location>
</feature>
<dbReference type="EMBL" id="JAKWBI020000581">
    <property type="protein sequence ID" value="KAJ2893641.1"/>
    <property type="molecule type" value="Genomic_DNA"/>
</dbReference>
<feature type="compositionally biased region" description="Low complexity" evidence="1">
    <location>
        <begin position="394"/>
        <end position="415"/>
    </location>
</feature>
<evidence type="ECO:0000256" key="3">
    <source>
        <dbReference type="SAM" id="SignalP"/>
    </source>
</evidence>
<dbReference type="AlphaFoldDB" id="A0AAD5RHZ2"/>
<name>A0AAD5RHZ2_9PEZI</name>
<evidence type="ECO:0000313" key="4">
    <source>
        <dbReference type="EMBL" id="KAJ2893641.1"/>
    </source>
</evidence>
<evidence type="ECO:0008006" key="6">
    <source>
        <dbReference type="Google" id="ProtNLM"/>
    </source>
</evidence>
<accession>A0AAD5RHZ2</accession>
<feature type="compositionally biased region" description="Gly residues" evidence="1">
    <location>
        <begin position="378"/>
        <end position="393"/>
    </location>
</feature>
<gene>
    <name evidence="4" type="ORF">MKZ38_008393</name>
</gene>
<organism evidence="4 5">
    <name type="scientific">Zalerion maritima</name>
    <dbReference type="NCBI Taxonomy" id="339359"/>
    <lineage>
        <taxon>Eukaryota</taxon>
        <taxon>Fungi</taxon>
        <taxon>Dikarya</taxon>
        <taxon>Ascomycota</taxon>
        <taxon>Pezizomycotina</taxon>
        <taxon>Sordariomycetes</taxon>
        <taxon>Lulworthiomycetidae</taxon>
        <taxon>Lulworthiales</taxon>
        <taxon>Lulworthiaceae</taxon>
        <taxon>Zalerion</taxon>
    </lineage>
</organism>
<keyword evidence="2" id="KW-0472">Membrane</keyword>
<keyword evidence="2" id="KW-0812">Transmembrane</keyword>
<feature type="chain" id="PRO_5041952049" description="Mid2 domain-containing protein" evidence="3">
    <location>
        <begin position="19"/>
        <end position="468"/>
    </location>
</feature>
<feature type="signal peptide" evidence="3">
    <location>
        <begin position="1"/>
        <end position="18"/>
    </location>
</feature>
<feature type="compositionally biased region" description="Polar residues" evidence="1">
    <location>
        <begin position="237"/>
        <end position="249"/>
    </location>
</feature>
<keyword evidence="3" id="KW-0732">Signal</keyword>
<feature type="region of interest" description="Disordered" evidence="1">
    <location>
        <begin position="26"/>
        <end position="80"/>
    </location>
</feature>
<evidence type="ECO:0000256" key="2">
    <source>
        <dbReference type="SAM" id="Phobius"/>
    </source>
</evidence>
<feature type="transmembrane region" description="Helical" evidence="2">
    <location>
        <begin position="283"/>
        <end position="305"/>
    </location>
</feature>
<protein>
    <recommendedName>
        <fullName evidence="6">Mid2 domain-containing protein</fullName>
    </recommendedName>
</protein>
<proteinExistence type="predicted"/>
<keyword evidence="5" id="KW-1185">Reference proteome</keyword>
<feature type="region of interest" description="Disordered" evidence="1">
    <location>
        <begin position="237"/>
        <end position="276"/>
    </location>
</feature>
<reference evidence="4" key="1">
    <citation type="submission" date="2022-07" db="EMBL/GenBank/DDBJ databases">
        <title>Draft genome sequence of Zalerion maritima ATCC 34329, a (micro)plastics degrading marine fungus.</title>
        <authorList>
            <person name="Paco A."/>
            <person name="Goncalves M.F.M."/>
            <person name="Rocha-Santos T.A.P."/>
            <person name="Alves A."/>
        </authorList>
    </citation>
    <scope>NUCLEOTIDE SEQUENCE</scope>
    <source>
        <strain evidence="4">ATCC 34329</strain>
    </source>
</reference>
<evidence type="ECO:0000256" key="1">
    <source>
        <dbReference type="SAM" id="MobiDB-lite"/>
    </source>
</evidence>
<sequence length="468" mass="48455">MRISQAFFLGLFVAAAHAHPVDPDEVAPAPVSTADASVPTITAPPEQVDIELEKRQDVSDDNSTTPEEDNSTTPEDNVTQTTTVTVLATVTDFATITTQTTSTSTVIGTSTVFTTVTETVSDIDTATKTVYTTISTGSNDKRWIQPRATVDPRAFGGYYHMQPRAVIVNVVKRDTIFVTATESDETTIEATTTDVRRVVVKTTSYTTIESTITTTSYENAKTTVTTTSTIVITTLTEDANPTYTEESTATGTDGSIQTSDSSDSSSDSDSDSGSSGLSNGAKIGIGVGVGVVGLFVIAAVVYYAMKKRRNGPEPEWYDPHSNDINDNANMPPPTVPAVEGETGAAEMGESSGGYRGASGPGTGGLAAGGAAAGGAAALGGAGRGGRKSWGGSSGPTVSPPSRFTTPAADATPYPTGSTNAAAPAGYAEMPNEPGRQQPINEMDGGQMQHAVEADSRPVVFEAPDRKYT</sequence>
<evidence type="ECO:0000313" key="5">
    <source>
        <dbReference type="Proteomes" id="UP001201980"/>
    </source>
</evidence>
<dbReference type="Proteomes" id="UP001201980">
    <property type="component" value="Unassembled WGS sequence"/>
</dbReference>